<dbReference type="KEGG" id="amur:ADH66_01105"/>
<evidence type="ECO:0000313" key="3">
    <source>
        <dbReference type="EMBL" id="ASB39377.1"/>
    </source>
</evidence>
<dbReference type="EMBL" id="CP065321">
    <property type="protein sequence ID" value="QQR28667.1"/>
    <property type="molecule type" value="Genomic_DNA"/>
</dbReference>
<dbReference type="PANTHER" id="PTHR34385">
    <property type="entry name" value="D-ALANYL-D-ALANINE CARBOXYPEPTIDASE"/>
    <property type="match status" value="1"/>
</dbReference>
<reference evidence="4 6" key="3">
    <citation type="submission" date="2020-11" db="EMBL/GenBank/DDBJ databases">
        <title>Closed and high quality bacterial genomes of the OMM12 community.</title>
        <authorList>
            <person name="Marbouty M."/>
            <person name="Lamy-Besnier Q."/>
            <person name="Debarbieux L."/>
            <person name="Koszul R."/>
        </authorList>
    </citation>
    <scope>NUCLEOTIDE SEQUENCE [LARGE SCALE GENOMIC DNA]</scope>
    <source>
        <strain evidence="4 6">KB18</strain>
    </source>
</reference>
<dbReference type="Proteomes" id="UP000196710">
    <property type="component" value="Chromosome"/>
</dbReference>
<gene>
    <name evidence="3" type="ORF">ADH66_01105</name>
    <name evidence="4" type="ORF">I5Q82_11095</name>
</gene>
<dbReference type="PANTHER" id="PTHR34385:SF1">
    <property type="entry name" value="PEPTIDOGLYCAN L-ALANYL-D-GLUTAMATE ENDOPEPTIDASE CWLK"/>
    <property type="match status" value="1"/>
</dbReference>
<proteinExistence type="predicted"/>
<dbReference type="InterPro" id="IPR058193">
    <property type="entry name" value="VanY/YodJ_core_dom"/>
</dbReference>
<dbReference type="InterPro" id="IPR003709">
    <property type="entry name" value="VanY-like_core_dom"/>
</dbReference>
<keyword evidence="1" id="KW-1133">Transmembrane helix</keyword>
<dbReference type="InterPro" id="IPR009045">
    <property type="entry name" value="Zn_M74/Hedgehog-like"/>
</dbReference>
<keyword evidence="1" id="KW-0812">Transmembrane</keyword>
<dbReference type="RefSeq" id="WP_066536765.1">
    <property type="nucleotide sequence ID" value="NZ_CP021422.1"/>
</dbReference>
<name>A0A1Z2XLR2_9FIRM</name>
<evidence type="ECO:0000256" key="1">
    <source>
        <dbReference type="SAM" id="Phobius"/>
    </source>
</evidence>
<feature type="transmembrane region" description="Helical" evidence="1">
    <location>
        <begin position="21"/>
        <end position="41"/>
    </location>
</feature>
<dbReference type="SUPFAM" id="SSF55166">
    <property type="entry name" value="Hedgehog/DD-peptidase"/>
    <property type="match status" value="1"/>
</dbReference>
<dbReference type="GO" id="GO:0006508">
    <property type="term" value="P:proteolysis"/>
    <property type="evidence" value="ECO:0007669"/>
    <property type="project" value="InterPro"/>
</dbReference>
<evidence type="ECO:0000313" key="4">
    <source>
        <dbReference type="EMBL" id="QQR28667.1"/>
    </source>
</evidence>
<keyword evidence="3" id="KW-0645">Protease</keyword>
<dbReference type="Gene3D" id="3.30.1380.10">
    <property type="match status" value="1"/>
</dbReference>
<dbReference type="PROSITE" id="PS51257">
    <property type="entry name" value="PROKAR_LIPOPROTEIN"/>
    <property type="match status" value="1"/>
</dbReference>
<evidence type="ECO:0000313" key="5">
    <source>
        <dbReference type="Proteomes" id="UP000196710"/>
    </source>
</evidence>
<reference evidence="3" key="1">
    <citation type="journal article" date="2017" name="Genome Announc.">
        <title>High-Quality Whole-Genome Sequences of the Oligo-Mouse-Microbiota Bacterial Community.</title>
        <authorList>
            <person name="Garzetti D."/>
            <person name="Brugiroux S."/>
            <person name="Bunk B."/>
            <person name="Pukall R."/>
            <person name="McCoy K.D."/>
            <person name="Macpherson A.J."/>
            <person name="Stecher B."/>
        </authorList>
    </citation>
    <scope>NUCLEOTIDE SEQUENCE</scope>
    <source>
        <strain evidence="3">KB18</strain>
    </source>
</reference>
<dbReference type="AlphaFoldDB" id="A0A1Z2XLR2"/>
<keyword evidence="3" id="KW-0378">Hydrolase</keyword>
<evidence type="ECO:0000259" key="2">
    <source>
        <dbReference type="Pfam" id="PF02557"/>
    </source>
</evidence>
<dbReference type="GO" id="GO:0004180">
    <property type="term" value="F:carboxypeptidase activity"/>
    <property type="evidence" value="ECO:0007669"/>
    <property type="project" value="UniProtKB-KW"/>
</dbReference>
<keyword evidence="1" id="KW-0472">Membrane</keyword>
<dbReference type="CDD" id="cd14852">
    <property type="entry name" value="LD-carboxypeptidase"/>
    <property type="match status" value="1"/>
</dbReference>
<dbReference type="EMBL" id="CP021422">
    <property type="protein sequence ID" value="ASB39377.1"/>
    <property type="molecule type" value="Genomic_DNA"/>
</dbReference>
<organism evidence="4 6">
    <name type="scientific">Acutalibacter muris</name>
    <dbReference type="NCBI Taxonomy" id="1796620"/>
    <lineage>
        <taxon>Bacteria</taxon>
        <taxon>Bacillati</taxon>
        <taxon>Bacillota</taxon>
        <taxon>Clostridia</taxon>
        <taxon>Eubacteriales</taxon>
        <taxon>Acutalibacteraceae</taxon>
        <taxon>Acutalibacter</taxon>
    </lineage>
</organism>
<protein>
    <submittedName>
        <fullName evidence="3">D-Ala-D-Ala carboxypeptidase VanY</fullName>
    </submittedName>
    <submittedName>
        <fullName evidence="4">M15 family metallopeptidase</fullName>
    </submittedName>
</protein>
<accession>A0A1Z2XLR2</accession>
<dbReference type="Pfam" id="PF02557">
    <property type="entry name" value="VanY"/>
    <property type="match status" value="1"/>
</dbReference>
<dbReference type="Proteomes" id="UP000596035">
    <property type="component" value="Chromosome"/>
</dbReference>
<keyword evidence="3" id="KW-0121">Carboxypeptidase</keyword>
<sequence length="289" mass="32662">MTEKAMARRRRYRQRHRRNTLATWVASAACAAMLVFLAAMGCRDYVNKLPPPESSTFPGLALSETKQDTPDLTIQDSQPQEPSTVYEDGTDWNLRLVNRWNPLPEGYNVSLKELPGGEKVDERIYGPLTEMLEAAREGNWDELPRVISGYRTQEVQQELYDAEVNKYKSRGYSEEEAKAEAGKWVAVPGTSEHQLGLAVDVEGATYDVFIWLQENSYKYGFIFRYPGEKTDTTGTVEEVWHYRYVGVEAATEMYEQGLCLEEYVEMKGGISPRAGASTALTADRASLLE</sequence>
<feature type="domain" description="D-alanyl-D-alanine carboxypeptidase-like core" evidence="2">
    <location>
        <begin position="119"/>
        <end position="246"/>
    </location>
</feature>
<keyword evidence="5" id="KW-1185">Reference proteome</keyword>
<evidence type="ECO:0000313" key="6">
    <source>
        <dbReference type="Proteomes" id="UP000596035"/>
    </source>
</evidence>
<reference evidence="5" key="2">
    <citation type="submission" date="2017-05" db="EMBL/GenBank/DDBJ databases">
        <title>Improved OligoMM genomes.</title>
        <authorList>
            <person name="Garzetti D."/>
        </authorList>
    </citation>
    <scope>NUCLEOTIDE SEQUENCE [LARGE SCALE GENOMIC DNA]</scope>
    <source>
        <strain evidence="5">KB18</strain>
    </source>
</reference>
<dbReference type="InterPro" id="IPR052179">
    <property type="entry name" value="DD-CPase-like"/>
</dbReference>